<keyword evidence="3" id="KW-1185">Reference proteome</keyword>
<dbReference type="AlphaFoldDB" id="Q2GHQ0"/>
<dbReference type="PANTHER" id="PTHR47637:SF1">
    <property type="entry name" value="CHAPERONE SURA"/>
    <property type="match status" value="1"/>
</dbReference>
<dbReference type="eggNOG" id="COG0760">
    <property type="taxonomic scope" value="Bacteria"/>
</dbReference>
<dbReference type="RefSeq" id="WP_011452460.1">
    <property type="nucleotide sequence ID" value="NC_007799.1"/>
</dbReference>
<protein>
    <submittedName>
        <fullName evidence="2">SurA domain protein</fullName>
    </submittedName>
</protein>
<accession>Q2GHQ0</accession>
<dbReference type="Proteomes" id="UP000008320">
    <property type="component" value="Chromosome"/>
</dbReference>
<dbReference type="STRING" id="205920.ECH_0210"/>
<evidence type="ECO:0000256" key="1">
    <source>
        <dbReference type="ARBA" id="ARBA00022729"/>
    </source>
</evidence>
<dbReference type="HOGENOM" id="CLU_058598_0_0_5"/>
<proteinExistence type="predicted"/>
<dbReference type="KEGG" id="ech:ECH_0210"/>
<dbReference type="SUPFAM" id="SSF54534">
    <property type="entry name" value="FKBP-like"/>
    <property type="match status" value="1"/>
</dbReference>
<dbReference type="SUPFAM" id="SSF109998">
    <property type="entry name" value="Triger factor/SurA peptide-binding domain-like"/>
    <property type="match status" value="1"/>
</dbReference>
<evidence type="ECO:0000313" key="2">
    <source>
        <dbReference type="EMBL" id="ABD45164.1"/>
    </source>
</evidence>
<keyword evidence="1" id="KW-0732">Signal</keyword>
<organism evidence="2 3">
    <name type="scientific">Ehrlichia chaffeensis (strain ATCC CRL-10679 / Arkansas)</name>
    <dbReference type="NCBI Taxonomy" id="205920"/>
    <lineage>
        <taxon>Bacteria</taxon>
        <taxon>Pseudomonadati</taxon>
        <taxon>Pseudomonadota</taxon>
        <taxon>Alphaproteobacteria</taxon>
        <taxon>Rickettsiales</taxon>
        <taxon>Anaplasmataceae</taxon>
        <taxon>Ehrlichia</taxon>
    </lineage>
</organism>
<dbReference type="Pfam" id="PF13624">
    <property type="entry name" value="SurA_N_3"/>
    <property type="match status" value="1"/>
</dbReference>
<reference evidence="2 3" key="1">
    <citation type="journal article" date="2006" name="PLoS Genet.">
        <title>Comparative genomics of emerging human ehrlichiosis agents.</title>
        <authorList>
            <person name="Dunning Hotopp J.C."/>
            <person name="Lin M."/>
            <person name="Madupu R."/>
            <person name="Crabtree J."/>
            <person name="Angiuoli S.V."/>
            <person name="Eisen J.A."/>
            <person name="Seshadri R."/>
            <person name="Ren Q."/>
            <person name="Wu M."/>
            <person name="Utterback T.R."/>
            <person name="Smith S."/>
            <person name="Lewis M."/>
            <person name="Khouri H."/>
            <person name="Zhang C."/>
            <person name="Niu H."/>
            <person name="Lin Q."/>
            <person name="Ohashi N."/>
            <person name="Zhi N."/>
            <person name="Nelson W."/>
            <person name="Brinkac L.M."/>
            <person name="Dodson R.J."/>
            <person name="Rosovitz M.J."/>
            <person name="Sundaram J."/>
            <person name="Daugherty S.C."/>
            <person name="Davidsen T."/>
            <person name="Durkin A.S."/>
            <person name="Gwinn M."/>
            <person name="Haft D.H."/>
            <person name="Selengut J.D."/>
            <person name="Sullivan S.A."/>
            <person name="Zafar N."/>
            <person name="Zhou L."/>
            <person name="Benahmed F."/>
            <person name="Forberger H."/>
            <person name="Halpin R."/>
            <person name="Mulligan S."/>
            <person name="Robinson J."/>
            <person name="White O."/>
            <person name="Rikihisa Y."/>
            <person name="Tettelin H."/>
        </authorList>
    </citation>
    <scope>NUCLEOTIDE SEQUENCE [LARGE SCALE GENOMIC DNA]</scope>
    <source>
        <strain evidence="3">ATCC CRL-10679 / Arkansas</strain>
    </source>
</reference>
<dbReference type="InterPro" id="IPR027304">
    <property type="entry name" value="Trigger_fact/SurA_dom_sf"/>
</dbReference>
<evidence type="ECO:0000313" key="3">
    <source>
        <dbReference type="Proteomes" id="UP000008320"/>
    </source>
</evidence>
<name>Q2GHQ0_EHRCR</name>
<sequence>MFNHAVRLLVLFIILYSSNVFASVKIVAMVNDELISNLDLEKRIAINKFFYKVEGNTAEEIALNALIDESIWRQEARKLKVTVTERDLLEAIKQFLVIKNLGNIDLKSYVEAQGLDYKLFVQHMKSKLLWNKILMLKIAPYIIISDKEVQDSRDNMVGNGLDISVHIQEVMLPASMNDNESIISSIISELQSGVSVETIKANRKDVLFEEASVNVKNIDANLANKLLNAKIGDVIGPMKSEYGTLIIKLIHRSDINKEFANSNVDLRQMHLNIEQGKEYLDQISILKTKATCENFNSVAKELGLPEPLSFVIKVKDLSVKIQNVLQSCDVGKVVEVTDNNVVDVIMLCNVTKGKADDVVDNADFIKQRLYMEKLSMQSEYLLSTLKKNALIEKYN</sequence>
<gene>
    <name evidence="2" type="ordered locus">ECH_0210</name>
</gene>
<dbReference type="EMBL" id="CP000236">
    <property type="protein sequence ID" value="ABD45164.1"/>
    <property type="molecule type" value="Genomic_DNA"/>
</dbReference>
<dbReference type="PANTHER" id="PTHR47637">
    <property type="entry name" value="CHAPERONE SURA"/>
    <property type="match status" value="1"/>
</dbReference>
<dbReference type="OrthoDB" id="7163093at2"/>
<dbReference type="Gene3D" id="1.10.4030.10">
    <property type="entry name" value="Porin chaperone SurA, peptide-binding domain"/>
    <property type="match status" value="1"/>
</dbReference>
<dbReference type="InterPro" id="IPR050280">
    <property type="entry name" value="OMP_Chaperone_SurA"/>
</dbReference>